<protein>
    <submittedName>
        <fullName evidence="2">Thioredoxin family protein</fullName>
    </submittedName>
</protein>
<dbReference type="Proteomes" id="UP001165460">
    <property type="component" value="Unassembled WGS sequence"/>
</dbReference>
<dbReference type="SUPFAM" id="SSF52833">
    <property type="entry name" value="Thioredoxin-like"/>
    <property type="match status" value="1"/>
</dbReference>
<reference evidence="2" key="1">
    <citation type="submission" date="2022-03" db="EMBL/GenBank/DDBJ databases">
        <authorList>
            <person name="Woo C.Y."/>
        </authorList>
    </citation>
    <scope>NUCLEOTIDE SEQUENCE</scope>
    <source>
        <strain evidence="2">CYS-01</strain>
    </source>
</reference>
<organism evidence="2 3">
    <name type="scientific">Pedobacter montanisoli</name>
    <dbReference type="NCBI Taxonomy" id="2923277"/>
    <lineage>
        <taxon>Bacteria</taxon>
        <taxon>Pseudomonadati</taxon>
        <taxon>Bacteroidota</taxon>
        <taxon>Sphingobacteriia</taxon>
        <taxon>Sphingobacteriales</taxon>
        <taxon>Sphingobacteriaceae</taxon>
        <taxon>Pedobacter</taxon>
    </lineage>
</organism>
<feature type="signal peptide" evidence="1">
    <location>
        <begin position="1"/>
        <end position="21"/>
    </location>
</feature>
<dbReference type="PANTHER" id="PTHR32234">
    <property type="entry name" value="THIOL:DISULFIDE INTERCHANGE PROTEIN DSBD"/>
    <property type="match status" value="1"/>
</dbReference>
<evidence type="ECO:0000313" key="3">
    <source>
        <dbReference type="Proteomes" id="UP001165460"/>
    </source>
</evidence>
<dbReference type="RefSeq" id="WP_243357473.1">
    <property type="nucleotide sequence ID" value="NZ_JALGBH010000001.1"/>
</dbReference>
<sequence>MNRIKFLISALLLFIGNASFAQENLKDVLEQAKKTNKLVFIDCYFTGCIPCEEMDRDVFPNPVVSKVIDKDFILLKVNIFKDKLGDTLKVQHILNGFPTFLVLNPEGRLILNTSGFKDPGDLINLLKTAKESALNHKYLDGYSANYKESDYPAFYVNFALTRKGLNAQALDDYANSVTDFKAKNALMPFLIARTANEKVADLVIKDYQTYANLYGTDVLQPVVDKALLTALDKSMKNDNSEQAFNNFLSQHKKYFPANSWKINLQTLGESYFLRQKKDTVGYLNFAIANPVLYTFHFSALYSSINGKKGFNPQVASLFCKWADAIITPESSLELIKTAVSANKKAGNMVGFKKFIQMAIEKSKKYQIPFKDLEDMLTTAK</sequence>
<feature type="chain" id="PRO_5047059740" evidence="1">
    <location>
        <begin position="22"/>
        <end position="380"/>
    </location>
</feature>
<dbReference type="InterPro" id="IPR036249">
    <property type="entry name" value="Thioredoxin-like_sf"/>
</dbReference>
<comment type="caution">
    <text evidence="2">The sequence shown here is derived from an EMBL/GenBank/DDBJ whole genome shotgun (WGS) entry which is preliminary data.</text>
</comment>
<evidence type="ECO:0000256" key="1">
    <source>
        <dbReference type="SAM" id="SignalP"/>
    </source>
</evidence>
<dbReference type="PANTHER" id="PTHR32234:SF0">
    <property type="entry name" value="THIOL:DISULFIDE INTERCHANGE PROTEIN DSBD"/>
    <property type="match status" value="1"/>
</dbReference>
<dbReference type="Gene3D" id="3.40.30.10">
    <property type="entry name" value="Glutaredoxin"/>
    <property type="match status" value="1"/>
</dbReference>
<dbReference type="Pfam" id="PF13899">
    <property type="entry name" value="Thioredoxin_7"/>
    <property type="match status" value="1"/>
</dbReference>
<keyword evidence="3" id="KW-1185">Reference proteome</keyword>
<name>A0ABS9ZRH2_9SPHI</name>
<dbReference type="EMBL" id="JALGBH010000001">
    <property type="protein sequence ID" value="MCJ0741108.1"/>
    <property type="molecule type" value="Genomic_DNA"/>
</dbReference>
<evidence type="ECO:0000313" key="2">
    <source>
        <dbReference type="EMBL" id="MCJ0741108.1"/>
    </source>
</evidence>
<proteinExistence type="predicted"/>
<accession>A0ABS9ZRH2</accession>
<gene>
    <name evidence="2" type="ORF">MMF97_00205</name>
</gene>
<keyword evidence="1" id="KW-0732">Signal</keyword>